<evidence type="ECO:0000256" key="3">
    <source>
        <dbReference type="ARBA" id="ARBA00022448"/>
    </source>
</evidence>
<evidence type="ECO:0000256" key="5">
    <source>
        <dbReference type="ARBA" id="ARBA00022692"/>
    </source>
</evidence>
<evidence type="ECO:0000256" key="8">
    <source>
        <dbReference type="RuleBase" id="RU363032"/>
    </source>
</evidence>
<feature type="transmembrane region" description="Helical" evidence="8">
    <location>
        <begin position="87"/>
        <end position="108"/>
    </location>
</feature>
<dbReference type="Pfam" id="PF00528">
    <property type="entry name" value="BPD_transp_1"/>
    <property type="match status" value="1"/>
</dbReference>
<keyword evidence="5 8" id="KW-0812">Transmembrane</keyword>
<protein>
    <submittedName>
        <fullName evidence="10">Methionine ABC transporter permease</fullName>
    </submittedName>
</protein>
<feature type="transmembrane region" description="Helical" evidence="8">
    <location>
        <begin position="55"/>
        <end position="81"/>
    </location>
</feature>
<dbReference type="FunFam" id="1.10.3720.10:FF:000002">
    <property type="entry name" value="D-methionine ABC transporter permease MetI"/>
    <property type="match status" value="1"/>
</dbReference>
<feature type="transmembrane region" description="Helical" evidence="8">
    <location>
        <begin position="20"/>
        <end position="43"/>
    </location>
</feature>
<dbReference type="SUPFAM" id="SSF161098">
    <property type="entry name" value="MetI-like"/>
    <property type="match status" value="1"/>
</dbReference>
<dbReference type="RefSeq" id="WP_055738113.1">
    <property type="nucleotide sequence ID" value="NZ_JAAIWL010000007.1"/>
</dbReference>
<dbReference type="PANTHER" id="PTHR30450:SF14">
    <property type="entry name" value="TRANSPORTER, PERMEASE PROTEIN, PUTATIVE-RELATED"/>
    <property type="match status" value="1"/>
</dbReference>
<feature type="domain" description="ABC transmembrane type-1" evidence="9">
    <location>
        <begin position="16"/>
        <end position="207"/>
    </location>
</feature>
<dbReference type="CDD" id="cd06261">
    <property type="entry name" value="TM_PBP2"/>
    <property type="match status" value="1"/>
</dbReference>
<keyword evidence="3 8" id="KW-0813">Transport</keyword>
<keyword evidence="4" id="KW-1003">Cell membrane</keyword>
<reference evidence="10 11" key="1">
    <citation type="submission" date="2015-09" db="EMBL/GenBank/DDBJ databases">
        <title>Genome sequencing project for genomic taxonomy and phylogenomics of Bacillus-like bacteria.</title>
        <authorList>
            <person name="Liu B."/>
            <person name="Wang J."/>
            <person name="Zhu Y."/>
            <person name="Liu G."/>
            <person name="Chen Q."/>
            <person name="Chen Z."/>
            <person name="Lan J."/>
            <person name="Che J."/>
            <person name="Ge C."/>
            <person name="Shi H."/>
            <person name="Pan Z."/>
            <person name="Liu X."/>
        </authorList>
    </citation>
    <scope>NUCLEOTIDE SEQUENCE [LARGE SCALE GENOMIC DNA]</scope>
    <source>
        <strain evidence="10 11">LMG 18435</strain>
    </source>
</reference>
<dbReference type="GO" id="GO:0048473">
    <property type="term" value="P:D-methionine transmembrane transport"/>
    <property type="evidence" value="ECO:0007669"/>
    <property type="project" value="TreeGrafter"/>
</dbReference>
<gene>
    <name evidence="10" type="ORF">AN964_01985</name>
</gene>
<evidence type="ECO:0000259" key="9">
    <source>
        <dbReference type="PROSITE" id="PS50928"/>
    </source>
</evidence>
<feature type="transmembrane region" description="Helical" evidence="8">
    <location>
        <begin position="149"/>
        <end position="175"/>
    </location>
</feature>
<dbReference type="Gene3D" id="1.10.3720.10">
    <property type="entry name" value="MetI-like"/>
    <property type="match status" value="1"/>
</dbReference>
<evidence type="ECO:0000256" key="1">
    <source>
        <dbReference type="ARBA" id="ARBA00004651"/>
    </source>
</evidence>
<dbReference type="PROSITE" id="PS50928">
    <property type="entry name" value="ABC_TM1"/>
    <property type="match status" value="1"/>
</dbReference>
<keyword evidence="6 8" id="KW-1133">Transmembrane helix</keyword>
<dbReference type="EMBL" id="LJJC01000004">
    <property type="protein sequence ID" value="KQL52430.1"/>
    <property type="molecule type" value="Genomic_DNA"/>
</dbReference>
<evidence type="ECO:0000313" key="11">
    <source>
        <dbReference type="Proteomes" id="UP000051888"/>
    </source>
</evidence>
<evidence type="ECO:0000256" key="4">
    <source>
        <dbReference type="ARBA" id="ARBA00022475"/>
    </source>
</evidence>
<comment type="similarity">
    <text evidence="2">Belongs to the binding-protein-dependent transport system permease family. CysTW subfamily.</text>
</comment>
<comment type="subcellular location">
    <subcellularLocation>
        <location evidence="1 8">Cell membrane</location>
        <topology evidence="1 8">Multi-pass membrane protein</topology>
    </subcellularLocation>
</comment>
<evidence type="ECO:0000313" key="10">
    <source>
        <dbReference type="EMBL" id="KQL52430.1"/>
    </source>
</evidence>
<evidence type="ECO:0000256" key="7">
    <source>
        <dbReference type="ARBA" id="ARBA00023136"/>
    </source>
</evidence>
<proteinExistence type="inferred from homology"/>
<accession>A0A0Q3TED1</accession>
<evidence type="ECO:0000256" key="2">
    <source>
        <dbReference type="ARBA" id="ARBA00007069"/>
    </source>
</evidence>
<comment type="caution">
    <text evidence="10">The sequence shown here is derived from an EMBL/GenBank/DDBJ whole genome shotgun (WGS) entry which is preliminary data.</text>
</comment>
<dbReference type="STRING" id="157838.AN964_01985"/>
<feature type="transmembrane region" description="Helical" evidence="8">
    <location>
        <begin position="187"/>
        <end position="210"/>
    </location>
</feature>
<dbReference type="InterPro" id="IPR051322">
    <property type="entry name" value="AA_ABC_Transporter_Permease"/>
</dbReference>
<dbReference type="GO" id="GO:0005886">
    <property type="term" value="C:plasma membrane"/>
    <property type="evidence" value="ECO:0007669"/>
    <property type="project" value="UniProtKB-SubCell"/>
</dbReference>
<dbReference type="InterPro" id="IPR035906">
    <property type="entry name" value="MetI-like_sf"/>
</dbReference>
<keyword evidence="11" id="KW-1185">Reference proteome</keyword>
<dbReference type="InterPro" id="IPR000515">
    <property type="entry name" value="MetI-like"/>
</dbReference>
<evidence type="ECO:0000256" key="6">
    <source>
        <dbReference type="ARBA" id="ARBA00022989"/>
    </source>
</evidence>
<dbReference type="PATRIC" id="fig|157838.3.peg.442"/>
<dbReference type="PANTHER" id="PTHR30450">
    <property type="entry name" value="ABC TRANSPORTER PERMEASE"/>
    <property type="match status" value="1"/>
</dbReference>
<name>A0A0Q3TED1_9BACI</name>
<organism evidence="10 11">
    <name type="scientific">Heyndrickxia shackletonii</name>
    <dbReference type="NCBI Taxonomy" id="157838"/>
    <lineage>
        <taxon>Bacteria</taxon>
        <taxon>Bacillati</taxon>
        <taxon>Bacillota</taxon>
        <taxon>Bacilli</taxon>
        <taxon>Bacillales</taxon>
        <taxon>Bacillaceae</taxon>
        <taxon>Heyndrickxia</taxon>
    </lineage>
</organism>
<dbReference type="NCBIfam" id="NF008049">
    <property type="entry name" value="PRK10782.1"/>
    <property type="match status" value="1"/>
</dbReference>
<dbReference type="OrthoDB" id="9793490at2"/>
<dbReference type="Proteomes" id="UP000051888">
    <property type="component" value="Unassembled WGS sequence"/>
</dbReference>
<sequence>MELNWEFFWPQFLQACQETFLTVLGSFIFGTIIGLPLGIILVVTRPGHIMENKAVFTVLNTIINIVRSVPFIILLVAIIPITRLVTGTSIGVAAAIVPLSIFVGPYLARLIENSMLEVDKGVLETAYAMGATKFQIITKFILPEAIPSLILSFTTATIGLIGSTAAAGAVGAGGLGDLAITYGYQRFITIVIVITVVLLVVIVQLIQSLGNSWSRFVRRKRG</sequence>
<keyword evidence="7 8" id="KW-0472">Membrane</keyword>
<dbReference type="AlphaFoldDB" id="A0A0Q3TED1"/>